<evidence type="ECO:0000256" key="1">
    <source>
        <dbReference type="SAM" id="MobiDB-lite"/>
    </source>
</evidence>
<dbReference type="RefSeq" id="WP_344061010.1">
    <property type="nucleotide sequence ID" value="NZ_BAAAPU010000007.1"/>
</dbReference>
<evidence type="ECO:0000256" key="2">
    <source>
        <dbReference type="SAM" id="Phobius"/>
    </source>
</evidence>
<feature type="transmembrane region" description="Helical" evidence="2">
    <location>
        <begin position="102"/>
        <end position="121"/>
    </location>
</feature>
<name>A0ABN2S108_9MICO</name>
<sequence length="154" mass="16404">MSDVRQQTPATGANRIPQGSGSGVPAEDRWSGWVLFGSMMLIMLGCFQGIAGLVALFNKGYYLVGKNGLVVHVDYTWWGWAHLIVGVAALVAGFGLFTGRMWARITGIAVAGISALVNFAFIPAFPLWALTMIVVDFLVIYGIAAHGKEVGTSV</sequence>
<keyword evidence="2" id="KW-0472">Membrane</keyword>
<evidence type="ECO:0000313" key="5">
    <source>
        <dbReference type="Proteomes" id="UP001500013"/>
    </source>
</evidence>
<dbReference type="Proteomes" id="UP001500013">
    <property type="component" value="Unassembled WGS sequence"/>
</dbReference>
<dbReference type="InterPro" id="IPR055568">
    <property type="entry name" value="DUF7144"/>
</dbReference>
<feature type="transmembrane region" description="Helical" evidence="2">
    <location>
        <begin position="33"/>
        <end position="57"/>
    </location>
</feature>
<comment type="caution">
    <text evidence="4">The sequence shown here is derived from an EMBL/GenBank/DDBJ whole genome shotgun (WGS) entry which is preliminary data.</text>
</comment>
<reference evidence="4 5" key="1">
    <citation type="journal article" date="2019" name="Int. J. Syst. Evol. Microbiol.">
        <title>The Global Catalogue of Microorganisms (GCM) 10K type strain sequencing project: providing services to taxonomists for standard genome sequencing and annotation.</title>
        <authorList>
            <consortium name="The Broad Institute Genomics Platform"/>
            <consortium name="The Broad Institute Genome Sequencing Center for Infectious Disease"/>
            <person name="Wu L."/>
            <person name="Ma J."/>
        </authorList>
    </citation>
    <scope>NUCLEOTIDE SEQUENCE [LARGE SCALE GENOMIC DNA]</scope>
    <source>
        <strain evidence="4 5">JCM 15628</strain>
    </source>
</reference>
<feature type="compositionally biased region" description="Polar residues" evidence="1">
    <location>
        <begin position="1"/>
        <end position="11"/>
    </location>
</feature>
<dbReference type="EMBL" id="BAAAPU010000007">
    <property type="protein sequence ID" value="GAA1978514.1"/>
    <property type="molecule type" value="Genomic_DNA"/>
</dbReference>
<protein>
    <recommendedName>
        <fullName evidence="3">DUF7144 domain-containing protein</fullName>
    </recommendedName>
</protein>
<accession>A0ABN2S108</accession>
<keyword evidence="5" id="KW-1185">Reference proteome</keyword>
<gene>
    <name evidence="4" type="ORF">GCM10009817_18750</name>
</gene>
<feature type="region of interest" description="Disordered" evidence="1">
    <location>
        <begin position="1"/>
        <end position="26"/>
    </location>
</feature>
<proteinExistence type="predicted"/>
<evidence type="ECO:0000313" key="4">
    <source>
        <dbReference type="EMBL" id="GAA1978514.1"/>
    </source>
</evidence>
<evidence type="ECO:0000259" key="3">
    <source>
        <dbReference type="Pfam" id="PF23636"/>
    </source>
</evidence>
<feature type="domain" description="DUF7144" evidence="3">
    <location>
        <begin position="33"/>
        <end position="147"/>
    </location>
</feature>
<dbReference type="Pfam" id="PF23636">
    <property type="entry name" value="DUF7144"/>
    <property type="match status" value="1"/>
</dbReference>
<organism evidence="4 5">
    <name type="scientific">Terrabacter lapilli</name>
    <dbReference type="NCBI Taxonomy" id="436231"/>
    <lineage>
        <taxon>Bacteria</taxon>
        <taxon>Bacillati</taxon>
        <taxon>Actinomycetota</taxon>
        <taxon>Actinomycetes</taxon>
        <taxon>Micrococcales</taxon>
        <taxon>Intrasporangiaceae</taxon>
        <taxon>Terrabacter</taxon>
    </lineage>
</organism>
<keyword evidence="2" id="KW-1133">Transmembrane helix</keyword>
<feature type="transmembrane region" description="Helical" evidence="2">
    <location>
        <begin position="77"/>
        <end position="97"/>
    </location>
</feature>
<keyword evidence="2" id="KW-0812">Transmembrane</keyword>